<evidence type="ECO:0008006" key="4">
    <source>
        <dbReference type="Google" id="ProtNLM"/>
    </source>
</evidence>
<keyword evidence="1" id="KW-0812">Transmembrane</keyword>
<protein>
    <recommendedName>
        <fullName evidence="4">Phosphatidate cytidylyltransferase</fullName>
    </recommendedName>
</protein>
<keyword evidence="3" id="KW-1185">Reference proteome</keyword>
<name>A0ABT2LW35_9HYPH</name>
<sequence length="56" mass="6265">MLLDRIVALVALATLAGYLGIFVFSVPRAALFVVTGVVLCLAFYDFWNQIFRQGRK</sequence>
<dbReference type="EMBL" id="JAOCZP010000009">
    <property type="protein sequence ID" value="MCT7377788.1"/>
    <property type="molecule type" value="Genomic_DNA"/>
</dbReference>
<keyword evidence="1" id="KW-1133">Transmembrane helix</keyword>
<gene>
    <name evidence="2" type="ORF">N5A92_22455</name>
</gene>
<feature type="transmembrane region" description="Helical" evidence="1">
    <location>
        <begin position="30"/>
        <end position="47"/>
    </location>
</feature>
<evidence type="ECO:0000256" key="1">
    <source>
        <dbReference type="SAM" id="Phobius"/>
    </source>
</evidence>
<dbReference type="Proteomes" id="UP001320831">
    <property type="component" value="Unassembled WGS sequence"/>
</dbReference>
<evidence type="ECO:0000313" key="2">
    <source>
        <dbReference type="EMBL" id="MCT7377788.1"/>
    </source>
</evidence>
<keyword evidence="1" id="KW-0472">Membrane</keyword>
<proteinExistence type="predicted"/>
<evidence type="ECO:0000313" key="3">
    <source>
        <dbReference type="Proteomes" id="UP001320831"/>
    </source>
</evidence>
<organism evidence="2 3">
    <name type="scientific">Chelativorans salis</name>
    <dbReference type="NCBI Taxonomy" id="2978478"/>
    <lineage>
        <taxon>Bacteria</taxon>
        <taxon>Pseudomonadati</taxon>
        <taxon>Pseudomonadota</taxon>
        <taxon>Alphaproteobacteria</taxon>
        <taxon>Hyphomicrobiales</taxon>
        <taxon>Phyllobacteriaceae</taxon>
        <taxon>Chelativorans</taxon>
    </lineage>
</organism>
<accession>A0ABT2LW35</accession>
<comment type="caution">
    <text evidence="2">The sequence shown here is derived from an EMBL/GenBank/DDBJ whole genome shotgun (WGS) entry which is preliminary data.</text>
</comment>
<reference evidence="2 3" key="1">
    <citation type="submission" date="2022-09" db="EMBL/GenBank/DDBJ databases">
        <title>Chelativorans salina sp. nov., a novel slightly halophilic bacterium isolated from a saline lake sediment enrichment.</title>
        <authorList>
            <person name="Gao L."/>
            <person name="Fang B.-Z."/>
            <person name="Li W.-J."/>
        </authorList>
    </citation>
    <scope>NUCLEOTIDE SEQUENCE [LARGE SCALE GENOMIC DNA]</scope>
    <source>
        <strain evidence="2 3">EGI FJ00035</strain>
    </source>
</reference>
<dbReference type="RefSeq" id="WP_260906464.1">
    <property type="nucleotide sequence ID" value="NZ_JAOCZP010000009.1"/>
</dbReference>
<feature type="transmembrane region" description="Helical" evidence="1">
    <location>
        <begin position="7"/>
        <end position="24"/>
    </location>
</feature>